<keyword evidence="1" id="KW-1133">Transmembrane helix</keyword>
<organism evidence="2 3">
    <name type="scientific">Polarella glacialis</name>
    <name type="common">Dinoflagellate</name>
    <dbReference type="NCBI Taxonomy" id="89957"/>
    <lineage>
        <taxon>Eukaryota</taxon>
        <taxon>Sar</taxon>
        <taxon>Alveolata</taxon>
        <taxon>Dinophyceae</taxon>
        <taxon>Suessiales</taxon>
        <taxon>Suessiaceae</taxon>
        <taxon>Polarella</taxon>
    </lineage>
</organism>
<reference evidence="2" key="1">
    <citation type="submission" date="2021-02" db="EMBL/GenBank/DDBJ databases">
        <authorList>
            <person name="Dougan E. K."/>
            <person name="Rhodes N."/>
            <person name="Thang M."/>
            <person name="Chan C."/>
        </authorList>
    </citation>
    <scope>NUCLEOTIDE SEQUENCE</scope>
</reference>
<name>A0A813JJ54_POLGL</name>
<evidence type="ECO:0008006" key="4">
    <source>
        <dbReference type="Google" id="ProtNLM"/>
    </source>
</evidence>
<sequence length="271" mass="29346">MASVRSDVLIEEKAAVDESKAFDKAAAKGREGGLYRACMSQIRGSHSVGQSLRLGLVATGLLSDVNCYTEALVQFYVCTKALDKRLRSSSSSVVAKVHSAVDKYSFVAGYEADLRQLLGEQRWTAEVEARTSVAAATYCQRLAGASDLDLVAAVFVLHGALIIGGGAAMEPRVKARFKAVELFKNVIGPGRADRRTDFMTLFDQLIDESNQPDFKAIVSGTGEFMEQNNALMLGMHKKPYWYYPAVVAFVGIAAGITLAAIRYVAPQVFKS</sequence>
<feature type="transmembrane region" description="Helical" evidence="1">
    <location>
        <begin position="240"/>
        <end position="265"/>
    </location>
</feature>
<comment type="caution">
    <text evidence="2">The sequence shown here is derived from an EMBL/GenBank/DDBJ whole genome shotgun (WGS) entry which is preliminary data.</text>
</comment>
<keyword evidence="1" id="KW-0472">Membrane</keyword>
<evidence type="ECO:0000313" key="3">
    <source>
        <dbReference type="Proteomes" id="UP000626109"/>
    </source>
</evidence>
<proteinExistence type="predicted"/>
<gene>
    <name evidence="2" type="ORF">PGLA2088_LOCUS20854</name>
</gene>
<dbReference type="Gene3D" id="1.20.910.10">
    <property type="entry name" value="Heme oxygenase-like"/>
    <property type="match status" value="1"/>
</dbReference>
<dbReference type="InterPro" id="IPR016084">
    <property type="entry name" value="Haem_Oase-like_multi-hlx"/>
</dbReference>
<protein>
    <recommendedName>
        <fullName evidence="4">Heme oxygenase</fullName>
    </recommendedName>
</protein>
<keyword evidence="1" id="KW-0812">Transmembrane</keyword>
<evidence type="ECO:0000313" key="2">
    <source>
        <dbReference type="EMBL" id="CAE8678537.1"/>
    </source>
</evidence>
<feature type="transmembrane region" description="Helical" evidence="1">
    <location>
        <begin position="150"/>
        <end position="169"/>
    </location>
</feature>
<dbReference type="SUPFAM" id="SSF48613">
    <property type="entry name" value="Heme oxygenase-like"/>
    <property type="match status" value="1"/>
</dbReference>
<accession>A0A813JJ54</accession>
<dbReference type="EMBL" id="CAJNNW010025695">
    <property type="protein sequence ID" value="CAE8678537.1"/>
    <property type="molecule type" value="Genomic_DNA"/>
</dbReference>
<dbReference type="AlphaFoldDB" id="A0A813JJ54"/>
<dbReference type="Proteomes" id="UP000626109">
    <property type="component" value="Unassembled WGS sequence"/>
</dbReference>
<evidence type="ECO:0000256" key="1">
    <source>
        <dbReference type="SAM" id="Phobius"/>
    </source>
</evidence>